<evidence type="ECO:0000256" key="1">
    <source>
        <dbReference type="SAM" id="Phobius"/>
    </source>
</evidence>
<reference evidence="2" key="1">
    <citation type="submission" date="2023-07" db="EMBL/GenBank/DDBJ databases">
        <authorList>
            <consortium name="CYATHOMIX"/>
        </authorList>
    </citation>
    <scope>NUCLEOTIDE SEQUENCE</scope>
    <source>
        <strain evidence="2">N/A</strain>
    </source>
</reference>
<organism evidence="2 3">
    <name type="scientific">Cylicocyclus nassatus</name>
    <name type="common">Nematode worm</name>
    <dbReference type="NCBI Taxonomy" id="53992"/>
    <lineage>
        <taxon>Eukaryota</taxon>
        <taxon>Metazoa</taxon>
        <taxon>Ecdysozoa</taxon>
        <taxon>Nematoda</taxon>
        <taxon>Chromadorea</taxon>
        <taxon>Rhabditida</taxon>
        <taxon>Rhabditina</taxon>
        <taxon>Rhabditomorpha</taxon>
        <taxon>Strongyloidea</taxon>
        <taxon>Strongylidae</taxon>
        <taxon>Cylicocyclus</taxon>
    </lineage>
</organism>
<keyword evidence="3" id="KW-1185">Reference proteome</keyword>
<proteinExistence type="predicted"/>
<dbReference type="EMBL" id="CATQJL010000305">
    <property type="protein sequence ID" value="CAJ0603257.1"/>
    <property type="molecule type" value="Genomic_DNA"/>
</dbReference>
<evidence type="ECO:0000313" key="3">
    <source>
        <dbReference type="Proteomes" id="UP001176961"/>
    </source>
</evidence>
<name>A0AA36H3G8_CYLNA</name>
<keyword evidence="1" id="KW-0812">Transmembrane</keyword>
<gene>
    <name evidence="2" type="ORF">CYNAS_LOCUS15240</name>
</gene>
<protein>
    <submittedName>
        <fullName evidence="2">Uncharacterized protein</fullName>
    </submittedName>
</protein>
<sequence length="124" mass="14836">MNFSSQTCHRKIAKRHTPVNYTWHRFPLTSVASTTLSKRRYEEIDIGPICSSSLINRSVSQRLRRRFPIEVNRLWSAFPVYCLEISGKCFKRTNNKNRSKLSCLVVWFIYRDFWFYLIASVNFF</sequence>
<accession>A0AA36H3G8</accession>
<dbReference type="AlphaFoldDB" id="A0AA36H3G8"/>
<feature type="non-terminal residue" evidence="2">
    <location>
        <position position="1"/>
    </location>
</feature>
<dbReference type="Proteomes" id="UP001176961">
    <property type="component" value="Unassembled WGS sequence"/>
</dbReference>
<keyword evidence="1" id="KW-1133">Transmembrane helix</keyword>
<comment type="caution">
    <text evidence="2">The sequence shown here is derived from an EMBL/GenBank/DDBJ whole genome shotgun (WGS) entry which is preliminary data.</text>
</comment>
<feature type="transmembrane region" description="Helical" evidence="1">
    <location>
        <begin position="101"/>
        <end position="119"/>
    </location>
</feature>
<evidence type="ECO:0000313" key="2">
    <source>
        <dbReference type="EMBL" id="CAJ0603257.1"/>
    </source>
</evidence>
<keyword evidence="1" id="KW-0472">Membrane</keyword>